<reference evidence="11" key="1">
    <citation type="submission" date="2023-03" db="EMBL/GenBank/DDBJ databases">
        <title>Mating type loci evolution in Malassezia.</title>
        <authorList>
            <person name="Coelho M.A."/>
        </authorList>
    </citation>
    <scope>NUCLEOTIDE SEQUENCE</scope>
    <source>
        <strain evidence="11">CBS 9557</strain>
    </source>
</reference>
<keyword evidence="7 9" id="KW-0472">Membrane</keyword>
<feature type="transmembrane region" description="Helical" evidence="9">
    <location>
        <begin position="199"/>
        <end position="223"/>
    </location>
</feature>
<dbReference type="AlphaFoldDB" id="A0AAF0J2C5"/>
<evidence type="ECO:0000259" key="10">
    <source>
        <dbReference type="Pfam" id="PF01625"/>
    </source>
</evidence>
<dbReference type="GO" id="GO:0008113">
    <property type="term" value="F:peptide-methionine (S)-S-oxide reductase activity"/>
    <property type="evidence" value="ECO:0007669"/>
    <property type="project" value="UniProtKB-EC"/>
</dbReference>
<evidence type="ECO:0000256" key="2">
    <source>
        <dbReference type="ARBA" id="ARBA00005591"/>
    </source>
</evidence>
<dbReference type="PANTHER" id="PTHR43774:SF1">
    <property type="entry name" value="PEPTIDE METHIONINE SULFOXIDE REDUCTASE MSRA 2"/>
    <property type="match status" value="1"/>
</dbReference>
<dbReference type="SUPFAM" id="SSF55068">
    <property type="entry name" value="Peptide methionine sulfoxide reductase"/>
    <property type="match status" value="1"/>
</dbReference>
<dbReference type="NCBIfam" id="TIGR00401">
    <property type="entry name" value="msrA"/>
    <property type="match status" value="1"/>
</dbReference>
<keyword evidence="4 9" id="KW-0812">Transmembrane</keyword>
<keyword evidence="5 9" id="KW-1133">Transmembrane helix</keyword>
<evidence type="ECO:0000256" key="8">
    <source>
        <dbReference type="ARBA" id="ARBA00030643"/>
    </source>
</evidence>
<evidence type="ECO:0000256" key="3">
    <source>
        <dbReference type="ARBA" id="ARBA00012502"/>
    </source>
</evidence>
<dbReference type="GO" id="GO:0016020">
    <property type="term" value="C:membrane"/>
    <property type="evidence" value="ECO:0007669"/>
    <property type="project" value="UniProtKB-SubCell"/>
</dbReference>
<dbReference type="Proteomes" id="UP001213623">
    <property type="component" value="Chromosome 3"/>
</dbReference>
<dbReference type="InterPro" id="IPR056552">
    <property type="entry name" value="Ribonucl_Kappa"/>
</dbReference>
<evidence type="ECO:0000256" key="1">
    <source>
        <dbReference type="ARBA" id="ARBA00004370"/>
    </source>
</evidence>
<dbReference type="Pfam" id="PF23489">
    <property type="entry name" value="V-ATPase_su_f"/>
    <property type="match status" value="1"/>
</dbReference>
<dbReference type="HAMAP" id="MF_01401">
    <property type="entry name" value="MsrA"/>
    <property type="match status" value="1"/>
</dbReference>
<organism evidence="11 12">
    <name type="scientific">Malassezia nana</name>
    <dbReference type="NCBI Taxonomy" id="180528"/>
    <lineage>
        <taxon>Eukaryota</taxon>
        <taxon>Fungi</taxon>
        <taxon>Dikarya</taxon>
        <taxon>Basidiomycota</taxon>
        <taxon>Ustilaginomycotina</taxon>
        <taxon>Malasseziomycetes</taxon>
        <taxon>Malasseziales</taxon>
        <taxon>Malasseziaceae</taxon>
        <taxon>Malassezia</taxon>
    </lineage>
</organism>
<evidence type="ECO:0000256" key="7">
    <source>
        <dbReference type="ARBA" id="ARBA00023136"/>
    </source>
</evidence>
<dbReference type="Gene3D" id="3.30.1060.10">
    <property type="entry name" value="Peptide methionine sulphoxide reductase MsrA"/>
    <property type="match status" value="1"/>
</dbReference>
<comment type="subcellular location">
    <subcellularLocation>
        <location evidence="1">Membrane</location>
    </subcellularLocation>
</comment>
<feature type="transmembrane region" description="Helical" evidence="9">
    <location>
        <begin position="157"/>
        <end position="179"/>
    </location>
</feature>
<dbReference type="InterPro" id="IPR002569">
    <property type="entry name" value="Met_Sox_Rdtase_MsrA_dom"/>
</dbReference>
<feature type="domain" description="Peptide methionine sulphoxide reductase MsrA" evidence="10">
    <location>
        <begin position="7"/>
        <end position="162"/>
    </location>
</feature>
<evidence type="ECO:0000256" key="9">
    <source>
        <dbReference type="SAM" id="Phobius"/>
    </source>
</evidence>
<proteinExistence type="inferred from homology"/>
<protein>
    <recommendedName>
        <fullName evidence="3">peptide-methionine (S)-S-oxide reductase</fullName>
        <ecNumber evidence="3">1.8.4.11</ecNumber>
    </recommendedName>
    <alternativeName>
        <fullName evidence="8">Peptide-methionine (S)-S-oxide reductase</fullName>
    </alternativeName>
</protein>
<dbReference type="InterPro" id="IPR036509">
    <property type="entry name" value="Met_Sox_Rdtase_MsrA_sf"/>
</dbReference>
<evidence type="ECO:0000256" key="4">
    <source>
        <dbReference type="ARBA" id="ARBA00022692"/>
    </source>
</evidence>
<dbReference type="PANTHER" id="PTHR43774">
    <property type="entry name" value="PEPTIDE METHIONINE SULFOXIDE REDUCTASE"/>
    <property type="match status" value="1"/>
</dbReference>
<evidence type="ECO:0000256" key="6">
    <source>
        <dbReference type="ARBA" id="ARBA00023002"/>
    </source>
</evidence>
<dbReference type="Pfam" id="PF01625">
    <property type="entry name" value="PMSR"/>
    <property type="match status" value="1"/>
</dbReference>
<evidence type="ECO:0000313" key="12">
    <source>
        <dbReference type="Proteomes" id="UP001213623"/>
    </source>
</evidence>
<evidence type="ECO:0000256" key="5">
    <source>
        <dbReference type="ARBA" id="ARBA00022989"/>
    </source>
</evidence>
<dbReference type="EC" id="1.8.4.11" evidence="3"/>
<comment type="similarity">
    <text evidence="2">Belongs to the MsrA Met sulfoxide reductase family.</text>
</comment>
<keyword evidence="6 11" id="KW-0560">Oxidoreductase</keyword>
<name>A0AAF0J2C5_9BASI</name>
<sequence>MTQTDIATFANGCFWGTEHMYRKYFTGKGLLDAKVGFIGGRKDFPNPTYRDVCTGKTDHAEAAQLVFDPSQVSYAELVEFFYRTHDPTQMNGQGPDMGTQYRSALFPHTDEQEATAKKVTEEVQALHFQPKGHKIVTQIQRLPAEDFVPAESYHQAYLINNPIVSVAGVLILSVFGWGFTHNWEAFMGSTEDPEDGVAAGMTCYGAAFVYLIFIVFCVCQIGVNRRYQRIQI</sequence>
<evidence type="ECO:0000313" key="11">
    <source>
        <dbReference type="EMBL" id="WFD26961.1"/>
    </source>
</evidence>
<gene>
    <name evidence="11" type="ORF">MNAN1_001950</name>
</gene>
<keyword evidence="12" id="KW-1185">Reference proteome</keyword>
<accession>A0AAF0J2C5</accession>
<dbReference type="EMBL" id="CP119894">
    <property type="protein sequence ID" value="WFD26961.1"/>
    <property type="molecule type" value="Genomic_DNA"/>
</dbReference>